<dbReference type="InterPro" id="IPR010383">
    <property type="entry name" value="Glyco_hydrolase_94_b-supersand"/>
</dbReference>
<accession>A0A556QKX2</accession>
<dbReference type="InterPro" id="IPR033432">
    <property type="entry name" value="GH94_catalytic"/>
</dbReference>
<name>A0A556QKX2_9BACT</name>
<comment type="caution">
    <text evidence="6">The sequence shown here is derived from an EMBL/GenBank/DDBJ whole genome shotgun (WGS) entry which is preliminary data.</text>
</comment>
<dbReference type="SUPFAM" id="SSF48208">
    <property type="entry name" value="Six-hairpin glycosidases"/>
    <property type="match status" value="1"/>
</dbReference>
<evidence type="ECO:0000313" key="6">
    <source>
        <dbReference type="EMBL" id="TSJ77289.1"/>
    </source>
</evidence>
<evidence type="ECO:0000313" key="7">
    <source>
        <dbReference type="Proteomes" id="UP000315648"/>
    </source>
</evidence>
<dbReference type="InterPro" id="IPR037828">
    <property type="entry name" value="GH94N_ChBP"/>
</dbReference>
<dbReference type="AlphaFoldDB" id="A0A556QKX2"/>
<dbReference type="Gene3D" id="1.50.10.10">
    <property type="match status" value="1"/>
</dbReference>
<dbReference type="Proteomes" id="UP000315648">
    <property type="component" value="Unassembled WGS sequence"/>
</dbReference>
<dbReference type="Gene3D" id="2.60.420.10">
    <property type="entry name" value="Maltose phosphorylase, domain 3"/>
    <property type="match status" value="1"/>
</dbReference>
<dbReference type="InterPro" id="IPR008928">
    <property type="entry name" value="6-hairpin_glycosidase_sf"/>
</dbReference>
<feature type="domain" description="Glycoside hydrolase family 65 C-terminal" evidence="3">
    <location>
        <begin position="722"/>
        <end position="759"/>
    </location>
</feature>
<dbReference type="InterPro" id="IPR037018">
    <property type="entry name" value="GH65_N"/>
</dbReference>
<dbReference type="GO" id="GO:0016757">
    <property type="term" value="F:glycosyltransferase activity"/>
    <property type="evidence" value="ECO:0007669"/>
    <property type="project" value="UniProtKB-KW"/>
</dbReference>
<dbReference type="PANTHER" id="PTHR37469">
    <property type="entry name" value="CELLOBIONIC ACID PHOSPHORYLASE-RELATED"/>
    <property type="match status" value="1"/>
</dbReference>
<gene>
    <name evidence="6" type="ORF">FPL22_14430</name>
</gene>
<keyword evidence="2" id="KW-0808">Transferase</keyword>
<organism evidence="6 7">
    <name type="scientific">Rariglobus hedericola</name>
    <dbReference type="NCBI Taxonomy" id="2597822"/>
    <lineage>
        <taxon>Bacteria</taxon>
        <taxon>Pseudomonadati</taxon>
        <taxon>Verrucomicrobiota</taxon>
        <taxon>Opitutia</taxon>
        <taxon>Opitutales</taxon>
        <taxon>Opitutaceae</taxon>
        <taxon>Rariglobus</taxon>
    </lineage>
</organism>
<keyword evidence="7" id="KW-1185">Reference proteome</keyword>
<dbReference type="InterPro" id="IPR011013">
    <property type="entry name" value="Gal_mutarotase_sf_dom"/>
</dbReference>
<dbReference type="GO" id="GO:0030246">
    <property type="term" value="F:carbohydrate binding"/>
    <property type="evidence" value="ECO:0007669"/>
    <property type="project" value="InterPro"/>
</dbReference>
<dbReference type="PANTHER" id="PTHR37469:SF3">
    <property type="entry name" value="PUTATIVE-RELATED"/>
    <property type="match status" value="1"/>
</dbReference>
<sequence>MNYGRFDSAAHEYVVTRPDTPRAWSNYLGSRRYGGIVTNNAGGYSFTRSPAEGRILRHRYNSVPAEQPGRVFYLRDRDSADYWSSAWQPVAKPLDRYRTETRFGPGYADITSDYAGIKTESLYFIPLNQEFEYWRLRVTNTGTKPRRLSVFACAEFTTEWNLLNDLLNLQYTQYIGEAAWRDGFIRASSCSRLPEDKANFANRDQSRWWWMTLVGGDIAGHDCDRDSFLGSYRSYDRPLAVERGTCGNSAGFSDNTCGVIQSDIELAPGETREVLVLLGIGKSEREGRATRRKFGTAAACEKEFTALKAHWHALLETLHVETPDADFDHMTNTWGAYNALVTLEWSRSCSLVYTGEHRDGFGFRDTVQDMLGVVAMVPDIVRERLVLMLSGQDASGGAQPDVRPWLHVPGQMKPTPPGNYRSDDCLWFFNTIPAYVAETGDSAFYDEVVPFADKGKATVLGHLRRALEFNLARTGRNGLPCGLLADWNDCLKLGYKGESVFVAFQVRLGLATYAEIAGAKKLTRERSWALAELKKIDRAITRTCWDGKWFIWAIAEDGTVYGSAKAKEGRIYLNTQCWAILSGYADTNQAKSALASVKKLLASDYGVAMCAPPFAKTPVKVMRAVLFNPGNKENAGIFSHTQSWAVLAEIMAGDGDQAYDYYRSFMPSAQNDQIEKREIEPFAHCQSTHSQFSKKFGMSRVPWLSGTASWAHYTATNHILGLRPETGGLRIDPCIPSTWPGFKARRLFRGREVHVEVRNPNELNRGVSHLLVDGERIEGNLLPLSALNAVTRVIAVIGN</sequence>
<dbReference type="Pfam" id="PF03633">
    <property type="entry name" value="Glyco_hydro_65C"/>
    <property type="match status" value="1"/>
</dbReference>
<protein>
    <submittedName>
        <fullName evidence="6">N,N'-diacetylchitobiose phosphorylase</fullName>
    </submittedName>
</protein>
<evidence type="ECO:0000256" key="2">
    <source>
        <dbReference type="ARBA" id="ARBA00022679"/>
    </source>
</evidence>
<evidence type="ECO:0000259" key="5">
    <source>
        <dbReference type="Pfam" id="PF17167"/>
    </source>
</evidence>
<evidence type="ECO:0000259" key="4">
    <source>
        <dbReference type="Pfam" id="PF06165"/>
    </source>
</evidence>
<dbReference type="Pfam" id="PF06165">
    <property type="entry name" value="GH94_b-supersand"/>
    <property type="match status" value="1"/>
</dbReference>
<evidence type="ECO:0000259" key="3">
    <source>
        <dbReference type="Pfam" id="PF03633"/>
    </source>
</evidence>
<dbReference type="EMBL" id="VMBG01000002">
    <property type="protein sequence ID" value="TSJ77289.1"/>
    <property type="molecule type" value="Genomic_DNA"/>
</dbReference>
<dbReference type="SMART" id="SM01068">
    <property type="entry name" value="CBM_X"/>
    <property type="match status" value="1"/>
</dbReference>
<dbReference type="Pfam" id="PF17167">
    <property type="entry name" value="Glyco_hydro_94"/>
    <property type="match status" value="1"/>
</dbReference>
<keyword evidence="1" id="KW-0328">Glycosyltransferase</keyword>
<dbReference type="OrthoDB" id="9769991at2"/>
<evidence type="ECO:0000256" key="1">
    <source>
        <dbReference type="ARBA" id="ARBA00022676"/>
    </source>
</evidence>
<dbReference type="Gene3D" id="2.70.98.40">
    <property type="entry name" value="Glycoside hydrolase, family 65, N-terminal domain"/>
    <property type="match status" value="1"/>
</dbReference>
<dbReference type="SUPFAM" id="SSF74650">
    <property type="entry name" value="Galactose mutarotase-like"/>
    <property type="match status" value="1"/>
</dbReference>
<dbReference type="InterPro" id="IPR052047">
    <property type="entry name" value="GH94_Enzymes"/>
</dbReference>
<dbReference type="InterPro" id="IPR012341">
    <property type="entry name" value="6hp_glycosidase-like_sf"/>
</dbReference>
<dbReference type="RefSeq" id="WP_144353692.1">
    <property type="nucleotide sequence ID" value="NZ_CBCRVV010000013.1"/>
</dbReference>
<dbReference type="GO" id="GO:0005975">
    <property type="term" value="P:carbohydrate metabolic process"/>
    <property type="evidence" value="ECO:0007669"/>
    <property type="project" value="InterPro"/>
</dbReference>
<reference evidence="6 7" key="1">
    <citation type="submission" date="2019-07" db="EMBL/GenBank/DDBJ databases">
        <title>Description of 53C-WASEF.</title>
        <authorList>
            <person name="Pitt A."/>
            <person name="Hahn M.W."/>
        </authorList>
    </citation>
    <scope>NUCLEOTIDE SEQUENCE [LARGE SCALE GENOMIC DNA]</scope>
    <source>
        <strain evidence="6 7">53C-WASEF</strain>
    </source>
</reference>
<dbReference type="CDD" id="cd11755">
    <property type="entry name" value="GH94N_ChBP_like"/>
    <property type="match status" value="1"/>
</dbReference>
<feature type="domain" description="Glycosyl hydrolase 94 catalytic" evidence="5">
    <location>
        <begin position="310"/>
        <end position="721"/>
    </location>
</feature>
<feature type="domain" description="Glycosyl hydrolase 94 supersandwich" evidence="4">
    <location>
        <begin position="12"/>
        <end position="295"/>
    </location>
</feature>
<dbReference type="InterPro" id="IPR005194">
    <property type="entry name" value="Glyco_hydro_65_C"/>
</dbReference>
<proteinExistence type="predicted"/>